<dbReference type="EMBL" id="ML208366">
    <property type="protein sequence ID" value="TFK67802.1"/>
    <property type="molecule type" value="Genomic_DNA"/>
</dbReference>
<name>A0ACD3AQK6_9AGAR</name>
<dbReference type="Proteomes" id="UP000308600">
    <property type="component" value="Unassembled WGS sequence"/>
</dbReference>
<proteinExistence type="predicted"/>
<keyword evidence="2" id="KW-1185">Reference proteome</keyword>
<accession>A0ACD3AQK6</accession>
<sequence>METLKDQQAQIDAEILTLEARIITLRVVRNEHAPINQLPDDVLIEIFTMVIKSDGKPKGILPMAKVARRWRAISLNHSGFWSKINNSNLCQADIWLARSKSSALTVCVSDLYYEDLQSFRLVLHHSNRIAHLVFLPSRHYSRTDWSWFPQMWQAQPFPSLRKLIIRDLDIPDSLSIPRLEHLVLEDCSFNFVNLLPTFSNLTSLTLLGASLSNRIPIRTFTECLGHMKELKVLTTSLEWLVEQPGFIRPNTTASILFNFNPPRNSWERPRPFDSQVISKLHRRISARGAREIQEISLERIRENERRSLQRVISPPTTVGLFPGQHLPF</sequence>
<evidence type="ECO:0000313" key="1">
    <source>
        <dbReference type="EMBL" id="TFK67802.1"/>
    </source>
</evidence>
<protein>
    <submittedName>
        <fullName evidence="1">Uncharacterized protein</fullName>
    </submittedName>
</protein>
<gene>
    <name evidence="1" type="ORF">BDN72DRAFT_74504</name>
</gene>
<organism evidence="1 2">
    <name type="scientific">Pluteus cervinus</name>
    <dbReference type="NCBI Taxonomy" id="181527"/>
    <lineage>
        <taxon>Eukaryota</taxon>
        <taxon>Fungi</taxon>
        <taxon>Dikarya</taxon>
        <taxon>Basidiomycota</taxon>
        <taxon>Agaricomycotina</taxon>
        <taxon>Agaricomycetes</taxon>
        <taxon>Agaricomycetidae</taxon>
        <taxon>Agaricales</taxon>
        <taxon>Pluteineae</taxon>
        <taxon>Pluteaceae</taxon>
        <taxon>Pluteus</taxon>
    </lineage>
</organism>
<reference evidence="1 2" key="1">
    <citation type="journal article" date="2019" name="Nat. Ecol. Evol.">
        <title>Megaphylogeny resolves global patterns of mushroom evolution.</title>
        <authorList>
            <person name="Varga T."/>
            <person name="Krizsan K."/>
            <person name="Foldi C."/>
            <person name="Dima B."/>
            <person name="Sanchez-Garcia M."/>
            <person name="Sanchez-Ramirez S."/>
            <person name="Szollosi G.J."/>
            <person name="Szarkandi J.G."/>
            <person name="Papp V."/>
            <person name="Albert L."/>
            <person name="Andreopoulos W."/>
            <person name="Angelini C."/>
            <person name="Antonin V."/>
            <person name="Barry K.W."/>
            <person name="Bougher N.L."/>
            <person name="Buchanan P."/>
            <person name="Buyck B."/>
            <person name="Bense V."/>
            <person name="Catcheside P."/>
            <person name="Chovatia M."/>
            <person name="Cooper J."/>
            <person name="Damon W."/>
            <person name="Desjardin D."/>
            <person name="Finy P."/>
            <person name="Geml J."/>
            <person name="Haridas S."/>
            <person name="Hughes K."/>
            <person name="Justo A."/>
            <person name="Karasinski D."/>
            <person name="Kautmanova I."/>
            <person name="Kiss B."/>
            <person name="Kocsube S."/>
            <person name="Kotiranta H."/>
            <person name="LaButti K.M."/>
            <person name="Lechner B.E."/>
            <person name="Liimatainen K."/>
            <person name="Lipzen A."/>
            <person name="Lukacs Z."/>
            <person name="Mihaltcheva S."/>
            <person name="Morgado L.N."/>
            <person name="Niskanen T."/>
            <person name="Noordeloos M.E."/>
            <person name="Ohm R.A."/>
            <person name="Ortiz-Santana B."/>
            <person name="Ovrebo C."/>
            <person name="Racz N."/>
            <person name="Riley R."/>
            <person name="Savchenko A."/>
            <person name="Shiryaev A."/>
            <person name="Soop K."/>
            <person name="Spirin V."/>
            <person name="Szebenyi C."/>
            <person name="Tomsovsky M."/>
            <person name="Tulloss R.E."/>
            <person name="Uehling J."/>
            <person name="Grigoriev I.V."/>
            <person name="Vagvolgyi C."/>
            <person name="Papp T."/>
            <person name="Martin F.M."/>
            <person name="Miettinen O."/>
            <person name="Hibbett D.S."/>
            <person name="Nagy L.G."/>
        </authorList>
    </citation>
    <scope>NUCLEOTIDE SEQUENCE [LARGE SCALE GENOMIC DNA]</scope>
    <source>
        <strain evidence="1 2">NL-1719</strain>
    </source>
</reference>
<evidence type="ECO:0000313" key="2">
    <source>
        <dbReference type="Proteomes" id="UP000308600"/>
    </source>
</evidence>